<evidence type="ECO:0000256" key="1">
    <source>
        <dbReference type="SAM" id="MobiDB-lite"/>
    </source>
</evidence>
<dbReference type="Proteomes" id="UP000230066">
    <property type="component" value="Unassembled WGS sequence"/>
</dbReference>
<gene>
    <name evidence="2" type="ORF">D915_001455</name>
</gene>
<keyword evidence="3" id="KW-1185">Reference proteome</keyword>
<feature type="region of interest" description="Disordered" evidence="1">
    <location>
        <begin position="231"/>
        <end position="267"/>
    </location>
</feature>
<accession>A0A4E0RJ20</accession>
<evidence type="ECO:0000313" key="2">
    <source>
        <dbReference type="EMBL" id="THD27575.1"/>
    </source>
</evidence>
<comment type="caution">
    <text evidence="2">The sequence shown here is derived from an EMBL/GenBank/DDBJ whole genome shotgun (WGS) entry which is preliminary data.</text>
</comment>
<dbReference type="EMBL" id="JXXN02000381">
    <property type="protein sequence ID" value="THD27575.1"/>
    <property type="molecule type" value="Genomic_DNA"/>
</dbReference>
<evidence type="ECO:0000313" key="3">
    <source>
        <dbReference type="Proteomes" id="UP000230066"/>
    </source>
</evidence>
<protein>
    <submittedName>
        <fullName evidence="2">Uncharacterized protein</fullName>
    </submittedName>
</protein>
<reference evidence="2" key="1">
    <citation type="submission" date="2019-03" db="EMBL/GenBank/DDBJ databases">
        <title>Improved annotation for the trematode Fasciola hepatica.</title>
        <authorList>
            <person name="Choi Y.-J."/>
            <person name="Martin J."/>
            <person name="Mitreva M."/>
        </authorList>
    </citation>
    <scope>NUCLEOTIDE SEQUENCE [LARGE SCALE GENOMIC DNA]</scope>
</reference>
<proteinExistence type="predicted"/>
<sequence length="267" mass="30008">MFNSYSCSTEDTKSVLLDASESIVTKSTLTEMGNCALCENKLRDSEETEPLFLDRPTTIGNDTNNDYTYNYNSDNNNTININNFPNSLSYPLFYDQVEFTPNFSDSFAYQRALAKSCSLSTIAPSLKTNFSPGYLDCRLRYIRQTRRIQKYLRITPEGHLLVNDVKQYPKTGNLHSSITQAGERIGRMDCESFHPLSSLISATKLRRIHAAYWNLESRQDLVRSRSATVQETIASDSSTKHTSISGDSSPGGDDRTRSPKGISDVDE</sequence>
<feature type="compositionally biased region" description="Polar residues" evidence="1">
    <location>
        <begin position="231"/>
        <end position="244"/>
    </location>
</feature>
<name>A0A4E0RJ20_FASHE</name>
<organism evidence="2 3">
    <name type="scientific">Fasciola hepatica</name>
    <name type="common">Liver fluke</name>
    <dbReference type="NCBI Taxonomy" id="6192"/>
    <lineage>
        <taxon>Eukaryota</taxon>
        <taxon>Metazoa</taxon>
        <taxon>Spiralia</taxon>
        <taxon>Lophotrochozoa</taxon>
        <taxon>Platyhelminthes</taxon>
        <taxon>Trematoda</taxon>
        <taxon>Digenea</taxon>
        <taxon>Plagiorchiida</taxon>
        <taxon>Echinostomata</taxon>
        <taxon>Echinostomatoidea</taxon>
        <taxon>Fasciolidae</taxon>
        <taxon>Fasciola</taxon>
    </lineage>
</organism>
<dbReference type="AlphaFoldDB" id="A0A4E0RJ20"/>